<protein>
    <submittedName>
        <fullName evidence="1">Uncharacterized protein</fullName>
    </submittedName>
</protein>
<reference evidence="1" key="1">
    <citation type="submission" date="2021-02" db="EMBL/GenBank/DDBJ databases">
        <authorList>
            <person name="Nowell W R."/>
        </authorList>
    </citation>
    <scope>NUCLEOTIDE SEQUENCE</scope>
</reference>
<dbReference type="Pfam" id="PF04724">
    <property type="entry name" value="Glyco_transf_17"/>
    <property type="match status" value="2"/>
</dbReference>
<evidence type="ECO:0000313" key="1">
    <source>
        <dbReference type="EMBL" id="CAF2091990.1"/>
    </source>
</evidence>
<dbReference type="EMBL" id="CAJNRE010010559">
    <property type="protein sequence ID" value="CAF2091990.1"/>
    <property type="molecule type" value="Genomic_DNA"/>
</dbReference>
<evidence type="ECO:0000313" key="2">
    <source>
        <dbReference type="Proteomes" id="UP000663824"/>
    </source>
</evidence>
<name>A0A816T180_9BILA</name>
<dbReference type="PANTHER" id="PTHR12224:SF0">
    <property type="entry name" value="BETA-1,4-MANNOSYL-GLYCOPROTEIN 4-BETA-N-ACETYLGLUCOSAMINYLTRANSFERASE"/>
    <property type="match status" value="1"/>
</dbReference>
<dbReference type="GO" id="GO:0003830">
    <property type="term" value="F:beta-1,4-mannosylglycoprotein 4-beta-N-acetylglucosaminyltransferase activity"/>
    <property type="evidence" value="ECO:0007669"/>
    <property type="project" value="InterPro"/>
</dbReference>
<dbReference type="Proteomes" id="UP000663824">
    <property type="component" value="Unassembled WGS sequence"/>
</dbReference>
<dbReference type="AlphaFoldDB" id="A0A816T180"/>
<sequence length="213" mass="24650">MLEIRLYEIYDYVTLFLIAESNITLSGKPKPFYLKQNWQRLAPYHAKIRRVEVNLMANTNITANPWRNENTMRDEGIRLGVPNSTKGNSWAGGTVSRFNSHTKIPSELRKARAGYRPVSGACFHCSYCFDSIAGVRQKLGSFSHTELDIPKFRDKQHIIDRFRNGKDLFDRGGGPIHRVNKNQIELPQLLQREPERFMYMLNRSFPNAGFRDA</sequence>
<gene>
    <name evidence="1" type="ORF">MBJ925_LOCUS20519</name>
</gene>
<proteinExistence type="predicted"/>
<accession>A0A816T180</accession>
<comment type="caution">
    <text evidence="1">The sequence shown here is derived from an EMBL/GenBank/DDBJ whole genome shotgun (WGS) entry which is preliminary data.</text>
</comment>
<dbReference type="PANTHER" id="PTHR12224">
    <property type="entry name" value="BETA-1,4-MANNOSYL-GLYCOPROTEIN BETA-1,4-N-ACETYLGLUCOSAMINYL-TRANSFERASE"/>
    <property type="match status" value="1"/>
</dbReference>
<organism evidence="1 2">
    <name type="scientific">Rotaria magnacalcarata</name>
    <dbReference type="NCBI Taxonomy" id="392030"/>
    <lineage>
        <taxon>Eukaryota</taxon>
        <taxon>Metazoa</taxon>
        <taxon>Spiralia</taxon>
        <taxon>Gnathifera</taxon>
        <taxon>Rotifera</taxon>
        <taxon>Eurotatoria</taxon>
        <taxon>Bdelloidea</taxon>
        <taxon>Philodinida</taxon>
        <taxon>Philodinidae</taxon>
        <taxon>Rotaria</taxon>
    </lineage>
</organism>
<dbReference type="GO" id="GO:0006044">
    <property type="term" value="P:N-acetylglucosamine metabolic process"/>
    <property type="evidence" value="ECO:0007669"/>
    <property type="project" value="TreeGrafter"/>
</dbReference>
<dbReference type="InterPro" id="IPR006813">
    <property type="entry name" value="Glyco_trans_17"/>
</dbReference>
<dbReference type="GO" id="GO:0016020">
    <property type="term" value="C:membrane"/>
    <property type="evidence" value="ECO:0007669"/>
    <property type="project" value="InterPro"/>
</dbReference>